<gene>
    <name evidence="1" type="ORF">EJB05_26331</name>
</gene>
<feature type="non-terminal residue" evidence="1">
    <location>
        <position position="1"/>
    </location>
</feature>
<protein>
    <recommendedName>
        <fullName evidence="3">Reverse transcriptase zinc-binding domain-containing protein</fullName>
    </recommendedName>
</protein>
<reference evidence="1 2" key="1">
    <citation type="journal article" date="2019" name="Sci. Rep.">
        <title>A high-quality genome of Eragrostis curvula grass provides insights into Poaceae evolution and supports new strategies to enhance forage quality.</title>
        <authorList>
            <person name="Carballo J."/>
            <person name="Santos B.A.C.M."/>
            <person name="Zappacosta D."/>
            <person name="Garbus I."/>
            <person name="Selva J.P."/>
            <person name="Gallo C.A."/>
            <person name="Diaz A."/>
            <person name="Albertini E."/>
            <person name="Caccamo M."/>
            <person name="Echenique V."/>
        </authorList>
    </citation>
    <scope>NUCLEOTIDE SEQUENCE [LARGE SCALE GENOMIC DNA]</scope>
    <source>
        <strain evidence="2">cv. Victoria</strain>
        <tissue evidence="1">Leaf</tissue>
    </source>
</reference>
<keyword evidence="2" id="KW-1185">Reference proteome</keyword>
<proteinExistence type="predicted"/>
<organism evidence="1 2">
    <name type="scientific">Eragrostis curvula</name>
    <name type="common">weeping love grass</name>
    <dbReference type="NCBI Taxonomy" id="38414"/>
    <lineage>
        <taxon>Eukaryota</taxon>
        <taxon>Viridiplantae</taxon>
        <taxon>Streptophyta</taxon>
        <taxon>Embryophyta</taxon>
        <taxon>Tracheophyta</taxon>
        <taxon>Spermatophyta</taxon>
        <taxon>Magnoliopsida</taxon>
        <taxon>Liliopsida</taxon>
        <taxon>Poales</taxon>
        <taxon>Poaceae</taxon>
        <taxon>PACMAD clade</taxon>
        <taxon>Chloridoideae</taxon>
        <taxon>Eragrostideae</taxon>
        <taxon>Eragrostidinae</taxon>
        <taxon>Eragrostis</taxon>
    </lineage>
</organism>
<dbReference type="Proteomes" id="UP000324897">
    <property type="component" value="Chromosome 2"/>
</dbReference>
<evidence type="ECO:0000313" key="2">
    <source>
        <dbReference type="Proteomes" id="UP000324897"/>
    </source>
</evidence>
<dbReference type="Gramene" id="TVU23942">
    <property type="protein sequence ID" value="TVU23942"/>
    <property type="gene ID" value="EJB05_26331"/>
</dbReference>
<sequence>RSAYRLGFSLKYENTVGACSNSPDGSRVLWRHIWRTKVPPKVRHFAWKVTGQCKICGVEEESEYHTLVICPHAKFLRFAMREIWPLPDEQQFQYGGPDWLLWLLEQCTEIQRELVLLMFWRIWYDRNQQMHEFVCPSIEGSRRFLDAYHLSVSSVNDTITLHDPKGKQLKRPD</sequence>
<comment type="caution">
    <text evidence="1">The sequence shown here is derived from an EMBL/GenBank/DDBJ whole genome shotgun (WGS) entry which is preliminary data.</text>
</comment>
<dbReference type="EMBL" id="RWGY01000013">
    <property type="protein sequence ID" value="TVU23942.1"/>
    <property type="molecule type" value="Genomic_DNA"/>
</dbReference>
<dbReference type="OrthoDB" id="694273at2759"/>
<evidence type="ECO:0008006" key="3">
    <source>
        <dbReference type="Google" id="ProtNLM"/>
    </source>
</evidence>
<feature type="non-terminal residue" evidence="1">
    <location>
        <position position="173"/>
    </location>
</feature>
<evidence type="ECO:0000313" key="1">
    <source>
        <dbReference type="EMBL" id="TVU23942.1"/>
    </source>
</evidence>
<accession>A0A5J9UJR9</accession>
<name>A0A5J9UJR9_9POAL</name>
<dbReference type="AlphaFoldDB" id="A0A5J9UJR9"/>